<evidence type="ECO:0000313" key="7">
    <source>
        <dbReference type="EMBL" id="KAJ9608554.1"/>
    </source>
</evidence>
<keyword evidence="4" id="KW-0539">Nucleus</keyword>
<dbReference type="Gene3D" id="4.10.240.10">
    <property type="entry name" value="Zn(2)-C6 fungal-type DNA-binding domain"/>
    <property type="match status" value="1"/>
</dbReference>
<dbReference type="PROSITE" id="PS00463">
    <property type="entry name" value="ZN2_CY6_FUNGAL_1"/>
    <property type="match status" value="1"/>
</dbReference>
<dbReference type="GO" id="GO:0008270">
    <property type="term" value="F:zinc ion binding"/>
    <property type="evidence" value="ECO:0007669"/>
    <property type="project" value="InterPro"/>
</dbReference>
<dbReference type="PROSITE" id="PS50048">
    <property type="entry name" value="ZN2_CY6_FUNGAL_2"/>
    <property type="match status" value="1"/>
</dbReference>
<accession>A0AA38X863</accession>
<dbReference type="EMBL" id="JAPDRK010000010">
    <property type="protein sequence ID" value="KAJ9608554.1"/>
    <property type="molecule type" value="Genomic_DNA"/>
</dbReference>
<dbReference type="SUPFAM" id="SSF57701">
    <property type="entry name" value="Zn2/Cys6 DNA-binding domain"/>
    <property type="match status" value="1"/>
</dbReference>
<keyword evidence="1" id="KW-0805">Transcription regulation</keyword>
<dbReference type="CDD" id="cd00067">
    <property type="entry name" value="GAL4"/>
    <property type="match status" value="1"/>
</dbReference>
<sequence>MVRSSNVPSSSKPETQEIKEENQFTKRSKVPKACAACRSRRMRCRNVRPCEPCVRGKRACRDTDSAASRTTEDTVTETIVKDSTSTGDESLSDFSELRDSNQGETPDTPRFGPTQTKTSLNGRWKLEIYWERGSLLVLQPGSVIARLSRGNDEERETVQVSMQNDSPTCRGRRYVELRSTYEFIRVDDETIRGGWRPDDGIKFGFCGGSTASLPWMYEILLRYPNNFLASDDDELSQLFEAVSKLHELEFESICGRGFSARLLQLKSFQFYYTALYLQWRERGLVSVELTNSRYRKPHIKAFRMQGEWVHVVSFTHVDTDGSLRHATITFQSFTELVQGGWLVQCRFVKVPTERVDDKRHV</sequence>
<feature type="compositionally biased region" description="Basic and acidic residues" evidence="5">
    <location>
        <begin position="14"/>
        <end position="24"/>
    </location>
</feature>
<feature type="compositionally biased region" description="Polar residues" evidence="5">
    <location>
        <begin position="1"/>
        <end position="13"/>
    </location>
</feature>
<dbReference type="GO" id="GO:0000981">
    <property type="term" value="F:DNA-binding transcription factor activity, RNA polymerase II-specific"/>
    <property type="evidence" value="ECO:0007669"/>
    <property type="project" value="InterPro"/>
</dbReference>
<keyword evidence="8" id="KW-1185">Reference proteome</keyword>
<evidence type="ECO:0000256" key="2">
    <source>
        <dbReference type="ARBA" id="ARBA00023125"/>
    </source>
</evidence>
<gene>
    <name evidence="7" type="ORF">H2200_007542</name>
</gene>
<organism evidence="7 8">
    <name type="scientific">Cladophialophora chaetospira</name>
    <dbReference type="NCBI Taxonomy" id="386627"/>
    <lineage>
        <taxon>Eukaryota</taxon>
        <taxon>Fungi</taxon>
        <taxon>Dikarya</taxon>
        <taxon>Ascomycota</taxon>
        <taxon>Pezizomycotina</taxon>
        <taxon>Eurotiomycetes</taxon>
        <taxon>Chaetothyriomycetidae</taxon>
        <taxon>Chaetothyriales</taxon>
        <taxon>Herpotrichiellaceae</taxon>
        <taxon>Cladophialophora</taxon>
    </lineage>
</organism>
<evidence type="ECO:0000256" key="5">
    <source>
        <dbReference type="SAM" id="MobiDB-lite"/>
    </source>
</evidence>
<dbReference type="AlphaFoldDB" id="A0AA38X863"/>
<keyword evidence="3" id="KW-0804">Transcription</keyword>
<dbReference type="GO" id="GO:0003677">
    <property type="term" value="F:DNA binding"/>
    <property type="evidence" value="ECO:0007669"/>
    <property type="project" value="UniProtKB-KW"/>
</dbReference>
<feature type="region of interest" description="Disordered" evidence="5">
    <location>
        <begin position="61"/>
        <end position="118"/>
    </location>
</feature>
<comment type="caution">
    <text evidence="7">The sequence shown here is derived from an EMBL/GenBank/DDBJ whole genome shotgun (WGS) entry which is preliminary data.</text>
</comment>
<feature type="compositionally biased region" description="Polar residues" evidence="5">
    <location>
        <begin position="81"/>
        <end position="93"/>
    </location>
</feature>
<evidence type="ECO:0000256" key="4">
    <source>
        <dbReference type="ARBA" id="ARBA00023242"/>
    </source>
</evidence>
<reference evidence="7" key="1">
    <citation type="submission" date="2022-10" db="EMBL/GenBank/DDBJ databases">
        <title>Culturing micro-colonial fungi from biological soil crusts in the Mojave desert and describing Neophaeococcomyces mojavensis, and introducing the new genera and species Taxawa tesnikishii.</title>
        <authorList>
            <person name="Kurbessoian T."/>
            <person name="Stajich J.E."/>
        </authorList>
    </citation>
    <scope>NUCLEOTIDE SEQUENCE</scope>
    <source>
        <strain evidence="7">TK_41</strain>
    </source>
</reference>
<feature type="domain" description="Zn(2)-C6 fungal-type" evidence="6">
    <location>
        <begin position="33"/>
        <end position="62"/>
    </location>
</feature>
<feature type="region of interest" description="Disordered" evidence="5">
    <location>
        <begin position="1"/>
        <end position="32"/>
    </location>
</feature>
<protein>
    <recommendedName>
        <fullName evidence="6">Zn(2)-C6 fungal-type domain-containing protein</fullName>
    </recommendedName>
</protein>
<dbReference type="InterPro" id="IPR001138">
    <property type="entry name" value="Zn2Cys6_DnaBD"/>
</dbReference>
<proteinExistence type="predicted"/>
<evidence type="ECO:0000259" key="6">
    <source>
        <dbReference type="PROSITE" id="PS50048"/>
    </source>
</evidence>
<evidence type="ECO:0000256" key="1">
    <source>
        <dbReference type="ARBA" id="ARBA00023015"/>
    </source>
</evidence>
<evidence type="ECO:0000313" key="8">
    <source>
        <dbReference type="Proteomes" id="UP001172673"/>
    </source>
</evidence>
<dbReference type="Proteomes" id="UP001172673">
    <property type="component" value="Unassembled WGS sequence"/>
</dbReference>
<evidence type="ECO:0000256" key="3">
    <source>
        <dbReference type="ARBA" id="ARBA00023163"/>
    </source>
</evidence>
<keyword evidence="2" id="KW-0238">DNA-binding</keyword>
<name>A0AA38X863_9EURO</name>
<dbReference type="InterPro" id="IPR036864">
    <property type="entry name" value="Zn2-C6_fun-type_DNA-bd_sf"/>
</dbReference>